<dbReference type="PROSITE" id="PS51022">
    <property type="entry name" value="L27"/>
    <property type="match status" value="1"/>
</dbReference>
<keyword evidence="3" id="KW-1185">Reference proteome</keyword>
<comment type="caution">
    <text evidence="2">The sequence shown here is derived from an EMBL/GenBank/DDBJ whole genome shotgun (WGS) entry which is preliminary data.</text>
</comment>
<gene>
    <name evidence="2" type="ORF">IRJ41_021998</name>
</gene>
<dbReference type="InterPro" id="IPR015132">
    <property type="entry name" value="L27_2"/>
</dbReference>
<dbReference type="InterPro" id="IPR004172">
    <property type="entry name" value="L27_dom"/>
</dbReference>
<reference evidence="2" key="1">
    <citation type="submission" date="2021-02" db="EMBL/GenBank/DDBJ databases">
        <title>Comparative genomics reveals that relaxation of natural selection precedes convergent phenotypic evolution of cavefish.</title>
        <authorList>
            <person name="Peng Z."/>
        </authorList>
    </citation>
    <scope>NUCLEOTIDE SEQUENCE</scope>
    <source>
        <tissue evidence="2">Muscle</tissue>
    </source>
</reference>
<evidence type="ECO:0000313" key="2">
    <source>
        <dbReference type="EMBL" id="KAI7802072.1"/>
    </source>
</evidence>
<evidence type="ECO:0000313" key="3">
    <source>
        <dbReference type="Proteomes" id="UP001059041"/>
    </source>
</evidence>
<dbReference type="Gene3D" id="1.10.287.650">
    <property type="entry name" value="L27 domain"/>
    <property type="match status" value="1"/>
</dbReference>
<sequence>DTQHCLQAMERLQARLKEKGPDVPAEEKLNLLKTVLQSPLFHRILALQKSVQHLKENVRNNTLPMMHL</sequence>
<dbReference type="SUPFAM" id="SSF101288">
    <property type="entry name" value="L27 domain"/>
    <property type="match status" value="1"/>
</dbReference>
<feature type="domain" description="L27" evidence="1">
    <location>
        <begin position="1"/>
        <end position="59"/>
    </location>
</feature>
<accession>A0A9W7TTS1</accession>
<dbReference type="Pfam" id="PF09045">
    <property type="entry name" value="L27_2"/>
    <property type="match status" value="1"/>
</dbReference>
<dbReference type="InterPro" id="IPR036892">
    <property type="entry name" value="L27_dom_sf"/>
</dbReference>
<dbReference type="Proteomes" id="UP001059041">
    <property type="component" value="Linkage Group LG13"/>
</dbReference>
<evidence type="ECO:0000259" key="1">
    <source>
        <dbReference type="PROSITE" id="PS51022"/>
    </source>
</evidence>
<feature type="non-terminal residue" evidence="2">
    <location>
        <position position="1"/>
    </location>
</feature>
<organism evidence="2 3">
    <name type="scientific">Triplophysa rosa</name>
    <name type="common">Cave loach</name>
    <dbReference type="NCBI Taxonomy" id="992332"/>
    <lineage>
        <taxon>Eukaryota</taxon>
        <taxon>Metazoa</taxon>
        <taxon>Chordata</taxon>
        <taxon>Craniata</taxon>
        <taxon>Vertebrata</taxon>
        <taxon>Euteleostomi</taxon>
        <taxon>Actinopterygii</taxon>
        <taxon>Neopterygii</taxon>
        <taxon>Teleostei</taxon>
        <taxon>Ostariophysi</taxon>
        <taxon>Cypriniformes</taxon>
        <taxon>Nemacheilidae</taxon>
        <taxon>Triplophysa</taxon>
    </lineage>
</organism>
<proteinExistence type="predicted"/>
<protein>
    <submittedName>
        <fullName evidence="2">Multiple PDZ domain protein-like</fullName>
    </submittedName>
</protein>
<dbReference type="EMBL" id="JAFHDT010000013">
    <property type="protein sequence ID" value="KAI7802072.1"/>
    <property type="molecule type" value="Genomic_DNA"/>
</dbReference>
<name>A0A9W7TTS1_TRIRA</name>
<dbReference type="AlphaFoldDB" id="A0A9W7TTS1"/>